<dbReference type="InterPro" id="IPR018741">
    <property type="entry name" value="DUF2288"/>
</dbReference>
<gene>
    <name evidence="1" type="ORF">IQ217_10940</name>
</gene>
<protein>
    <submittedName>
        <fullName evidence="1">DUF2288 domain-containing protein</fullName>
    </submittedName>
</protein>
<accession>A0ABR9VSN7</accession>
<dbReference type="Proteomes" id="UP000658720">
    <property type="component" value="Unassembled WGS sequence"/>
</dbReference>
<keyword evidence="2" id="KW-1185">Reference proteome</keyword>
<reference evidence="1 2" key="1">
    <citation type="submission" date="2020-10" db="EMBL/GenBank/DDBJ databases">
        <authorList>
            <person name="Castelo-Branco R."/>
            <person name="Eusebio N."/>
            <person name="Adriana R."/>
            <person name="Vieira A."/>
            <person name="Brugerolle De Fraissinette N."/>
            <person name="Rezende De Castro R."/>
            <person name="Schneider M.P."/>
            <person name="Vasconcelos V."/>
            <person name="Leao P.N."/>
        </authorList>
    </citation>
    <scope>NUCLEOTIDE SEQUENCE [LARGE SCALE GENOMIC DNA]</scope>
    <source>
        <strain evidence="1 2">LEGE 00031</strain>
    </source>
</reference>
<sequence length="95" mass="10830">MTDIQKQLQEELAPMDWGTIIPHAKRDAVIVVDGSLDLLSVGLAIAKDEVNQVNHWISELLIHKPTEQELTDWNDQPEREFQTLIVQPYVLVQAC</sequence>
<evidence type="ECO:0000313" key="1">
    <source>
        <dbReference type="EMBL" id="MBE9254349.1"/>
    </source>
</evidence>
<proteinExistence type="predicted"/>
<comment type="caution">
    <text evidence="1">The sequence shown here is derived from an EMBL/GenBank/DDBJ whole genome shotgun (WGS) entry which is preliminary data.</text>
</comment>
<organism evidence="1 2">
    <name type="scientific">Synechocystis salina LEGE 00031</name>
    <dbReference type="NCBI Taxonomy" id="1828736"/>
    <lineage>
        <taxon>Bacteria</taxon>
        <taxon>Bacillati</taxon>
        <taxon>Cyanobacteriota</taxon>
        <taxon>Cyanophyceae</taxon>
        <taxon>Synechococcales</taxon>
        <taxon>Merismopediaceae</taxon>
        <taxon>Synechocystis</taxon>
    </lineage>
</organism>
<dbReference type="EMBL" id="JADEVV010000028">
    <property type="protein sequence ID" value="MBE9254349.1"/>
    <property type="molecule type" value="Genomic_DNA"/>
</dbReference>
<name>A0ABR9VSN7_9SYNC</name>
<dbReference type="Pfam" id="PF10052">
    <property type="entry name" value="DUF2288"/>
    <property type="match status" value="1"/>
</dbReference>
<evidence type="ECO:0000313" key="2">
    <source>
        <dbReference type="Proteomes" id="UP000658720"/>
    </source>
</evidence>